<dbReference type="PROSITE" id="PS50280">
    <property type="entry name" value="SET"/>
    <property type="match status" value="1"/>
</dbReference>
<dbReference type="OMA" id="FIRCARN"/>
<keyword evidence="3" id="KW-1185">Reference proteome</keyword>
<sequence>MDNKPTCKGLGLDNEFILWYLFGSNDVKPVDSCDQHSDIYQEKAISSDQLSDDVSIFHSYAYQSFQPEFQLCWSSIPGNKFGVMASRLIPQDVWIGPYEGKLIDINKEDKCEDRNNMWEILQQNQIRYFIEGTDLSSANWMRFIQCARNKAEQNTSAFQYKGRVYYRVLRDIDIGEEILVWYDDCYQQYMGIPIMEQTNGTKF</sequence>
<dbReference type="AlphaFoldDB" id="A0A913Y6V6"/>
<evidence type="ECO:0000313" key="3">
    <source>
        <dbReference type="Proteomes" id="UP000887567"/>
    </source>
</evidence>
<proteinExistence type="predicted"/>
<dbReference type="InterPro" id="IPR046341">
    <property type="entry name" value="SET_dom_sf"/>
</dbReference>
<dbReference type="GeneID" id="110253501"/>
<dbReference type="Proteomes" id="UP000887567">
    <property type="component" value="Unplaced"/>
</dbReference>
<dbReference type="RefSeq" id="XP_020916077.1">
    <property type="nucleotide sequence ID" value="XM_021060418.2"/>
</dbReference>
<protein>
    <recommendedName>
        <fullName evidence="1">SET domain-containing protein</fullName>
    </recommendedName>
</protein>
<feature type="domain" description="SET" evidence="1">
    <location>
        <begin position="67"/>
        <end position="183"/>
    </location>
</feature>
<dbReference type="SMART" id="SM00317">
    <property type="entry name" value="SET"/>
    <property type="match status" value="1"/>
</dbReference>
<dbReference type="SUPFAM" id="SSF82199">
    <property type="entry name" value="SET domain"/>
    <property type="match status" value="1"/>
</dbReference>
<evidence type="ECO:0000259" key="1">
    <source>
        <dbReference type="PROSITE" id="PS50280"/>
    </source>
</evidence>
<dbReference type="Pfam" id="PF21549">
    <property type="entry name" value="PRDM2_PR"/>
    <property type="match status" value="1"/>
</dbReference>
<reference evidence="2" key="1">
    <citation type="submission" date="2022-11" db="UniProtKB">
        <authorList>
            <consortium name="EnsemblMetazoa"/>
        </authorList>
    </citation>
    <scope>IDENTIFICATION</scope>
</reference>
<dbReference type="KEGG" id="epa:110253501"/>
<evidence type="ECO:0000313" key="2">
    <source>
        <dbReference type="EnsemblMetazoa" id="XP_020916078.1"/>
    </source>
</evidence>
<organism evidence="2 3">
    <name type="scientific">Exaiptasia diaphana</name>
    <name type="common">Tropical sea anemone</name>
    <name type="synonym">Aiptasia pulchella</name>
    <dbReference type="NCBI Taxonomy" id="2652724"/>
    <lineage>
        <taxon>Eukaryota</taxon>
        <taxon>Metazoa</taxon>
        <taxon>Cnidaria</taxon>
        <taxon>Anthozoa</taxon>
        <taxon>Hexacorallia</taxon>
        <taxon>Actiniaria</taxon>
        <taxon>Aiptasiidae</taxon>
        <taxon>Exaiptasia</taxon>
    </lineage>
</organism>
<dbReference type="OrthoDB" id="40579at2759"/>
<dbReference type="EnsemblMetazoa" id="XM_021060418.2">
    <property type="protein sequence ID" value="XP_020916077.1"/>
    <property type="gene ID" value="LOC110253501"/>
</dbReference>
<name>A0A913Y6V6_EXADI</name>
<accession>A0A913Y6V6</accession>
<dbReference type="Gene3D" id="2.170.270.10">
    <property type="entry name" value="SET domain"/>
    <property type="match status" value="1"/>
</dbReference>
<dbReference type="RefSeq" id="XP_020916078.1">
    <property type="nucleotide sequence ID" value="XM_021060419.1"/>
</dbReference>
<dbReference type="InterPro" id="IPR001214">
    <property type="entry name" value="SET_dom"/>
</dbReference>
<dbReference type="EnsemblMetazoa" id="XM_021060419.1">
    <property type="protein sequence ID" value="XP_020916078.1"/>
    <property type="gene ID" value="LOC110253501"/>
</dbReference>